<proteinExistence type="predicted"/>
<evidence type="ECO:0000313" key="2">
    <source>
        <dbReference type="Proteomes" id="UP001058872"/>
    </source>
</evidence>
<name>A0AAE9NAI4_9BRAD</name>
<evidence type="ECO:0000313" key="1">
    <source>
        <dbReference type="EMBL" id="UUO65950.1"/>
    </source>
</evidence>
<sequence>MIDSDVVMADVEAQRTDAGQRCRYCDTRLIAADASGVAVIDVVRCAELLSVSTASVLSGDSFASSSGIIIQPVT</sequence>
<protein>
    <submittedName>
        <fullName evidence="1">Uncharacterized protein</fullName>
    </submittedName>
</protein>
<accession>A0AAE9NAI4</accession>
<dbReference type="AlphaFoldDB" id="A0AAE9NAI4"/>
<gene>
    <name evidence="1" type="ORF">DCM83_12565</name>
</gene>
<dbReference type="EMBL" id="CP028989">
    <property type="protein sequence ID" value="UUO65950.1"/>
    <property type="molecule type" value="Genomic_DNA"/>
</dbReference>
<reference evidence="1" key="1">
    <citation type="submission" date="2018-04" db="EMBL/GenBank/DDBJ databases">
        <title>Genomes of Endosymbiotic and Endophytic Bradyrhizobium Publication status.</title>
        <authorList>
            <person name="Guha S."/>
            <person name="Jorrin B."/>
            <person name="Sarkar M."/>
            <person name="Poole P.S."/>
            <person name="DasGupta M."/>
        </authorList>
    </citation>
    <scope>NUCLEOTIDE SEQUENCE</scope>
    <source>
        <strain evidence="1">WBOS16</strain>
    </source>
</reference>
<organism evidence="1 2">
    <name type="scientific">Bradyrhizobium betae</name>
    <dbReference type="NCBI Taxonomy" id="244734"/>
    <lineage>
        <taxon>Bacteria</taxon>
        <taxon>Pseudomonadati</taxon>
        <taxon>Pseudomonadota</taxon>
        <taxon>Alphaproteobacteria</taxon>
        <taxon>Hyphomicrobiales</taxon>
        <taxon>Nitrobacteraceae</taxon>
        <taxon>Bradyrhizobium</taxon>
    </lineage>
</organism>
<dbReference type="Proteomes" id="UP001058872">
    <property type="component" value="Chromosome"/>
</dbReference>